<dbReference type="InterPro" id="IPR023635">
    <property type="entry name" value="Peptide_deformylase"/>
</dbReference>
<comment type="cofactor">
    <cofactor evidence="7">
        <name>Fe(2+)</name>
        <dbReference type="ChEBI" id="CHEBI:29033"/>
    </cofactor>
    <text evidence="7">Binds 1 Fe(2+) ion.</text>
</comment>
<keyword evidence="9" id="KW-1185">Reference proteome</keyword>
<dbReference type="CDD" id="cd00487">
    <property type="entry name" value="Pep_deformylase"/>
    <property type="match status" value="1"/>
</dbReference>
<dbReference type="InterPro" id="IPR036821">
    <property type="entry name" value="Peptide_deformylase_sf"/>
</dbReference>
<dbReference type="GO" id="GO:0042586">
    <property type="term" value="F:peptide deformylase activity"/>
    <property type="evidence" value="ECO:0007669"/>
    <property type="project" value="InterPro"/>
</dbReference>
<dbReference type="EMBL" id="JACHJJ010000005">
    <property type="protein sequence ID" value="MBB5962744.1"/>
    <property type="molecule type" value="Genomic_DNA"/>
</dbReference>
<keyword evidence="3 8" id="KW-0378">Hydrolase</keyword>
<feature type="binding site" evidence="7">
    <location>
        <position position="160"/>
    </location>
    <ligand>
        <name>Fe cation</name>
        <dbReference type="ChEBI" id="CHEBI:24875"/>
    </ligand>
</feature>
<evidence type="ECO:0000256" key="6">
    <source>
        <dbReference type="ARBA" id="ARBA00037114"/>
    </source>
</evidence>
<comment type="similarity">
    <text evidence="1 7">Belongs to the polypeptide deformylase family.</text>
</comment>
<dbReference type="GO" id="GO:0046872">
    <property type="term" value="F:metal ion binding"/>
    <property type="evidence" value="ECO:0007669"/>
    <property type="project" value="UniProtKB-KW"/>
</dbReference>
<dbReference type="GO" id="GO:0006412">
    <property type="term" value="P:translation"/>
    <property type="evidence" value="ECO:0007669"/>
    <property type="project" value="UniProtKB-KW"/>
</dbReference>
<organism evidence="8 9">
    <name type="scientific">Planomonospora venezuelensis</name>
    <dbReference type="NCBI Taxonomy" id="1999"/>
    <lineage>
        <taxon>Bacteria</taxon>
        <taxon>Bacillati</taxon>
        <taxon>Actinomycetota</taxon>
        <taxon>Actinomycetes</taxon>
        <taxon>Streptosporangiales</taxon>
        <taxon>Streptosporangiaceae</taxon>
        <taxon>Planomonospora</taxon>
    </lineage>
</organism>
<evidence type="ECO:0000313" key="8">
    <source>
        <dbReference type="EMBL" id="MBB5962744.1"/>
    </source>
</evidence>
<dbReference type="RefSeq" id="WP_221473453.1">
    <property type="nucleotide sequence ID" value="NZ_BAAAWZ010000001.1"/>
</dbReference>
<keyword evidence="2 7" id="KW-0479">Metal-binding</keyword>
<dbReference type="Gene3D" id="3.90.45.10">
    <property type="entry name" value="Peptide deformylase"/>
    <property type="match status" value="1"/>
</dbReference>
<dbReference type="PRINTS" id="PR01576">
    <property type="entry name" value="PDEFORMYLASE"/>
</dbReference>
<proteinExistence type="inferred from homology"/>
<feature type="binding site" evidence="7">
    <location>
        <position position="117"/>
    </location>
    <ligand>
        <name>Fe cation</name>
        <dbReference type="ChEBI" id="CHEBI:24875"/>
    </ligand>
</feature>
<name>A0A841D2K5_PLAVE</name>
<evidence type="ECO:0000256" key="2">
    <source>
        <dbReference type="ARBA" id="ARBA00022723"/>
    </source>
</evidence>
<evidence type="ECO:0000256" key="3">
    <source>
        <dbReference type="ARBA" id="ARBA00022801"/>
    </source>
</evidence>
<accession>A0A841D2K5</accession>
<evidence type="ECO:0000256" key="7">
    <source>
        <dbReference type="HAMAP-Rule" id="MF_00163"/>
    </source>
</evidence>
<evidence type="ECO:0000256" key="4">
    <source>
        <dbReference type="ARBA" id="ARBA00022917"/>
    </source>
</evidence>
<dbReference type="Proteomes" id="UP000562352">
    <property type="component" value="Unassembled WGS sequence"/>
</dbReference>
<reference evidence="8 9" key="1">
    <citation type="submission" date="2020-08" db="EMBL/GenBank/DDBJ databases">
        <title>Genomic Encyclopedia of Type Strains, Phase III (KMG-III): the genomes of soil and plant-associated and newly described type strains.</title>
        <authorList>
            <person name="Whitman W."/>
        </authorList>
    </citation>
    <scope>NUCLEOTIDE SEQUENCE [LARGE SCALE GENOMIC DNA]</scope>
    <source>
        <strain evidence="8 9">CECT 3303</strain>
    </source>
</reference>
<dbReference type="SUPFAM" id="SSF56420">
    <property type="entry name" value="Peptide deformylase"/>
    <property type="match status" value="1"/>
</dbReference>
<evidence type="ECO:0000313" key="9">
    <source>
        <dbReference type="Proteomes" id="UP000562352"/>
    </source>
</evidence>
<dbReference type="AlphaFoldDB" id="A0A841D2K5"/>
<dbReference type="PANTHER" id="PTHR10458:SF2">
    <property type="entry name" value="PEPTIDE DEFORMYLASE, MITOCHONDRIAL"/>
    <property type="match status" value="1"/>
</dbReference>
<sequence length="203" mass="21472">MCGTAMCGTAHARLDGVLAGGVSRELIGAPHPVLTTQTLPVDAADPLVVAGAADLLATMRRSHRCTGLSAPQIGLGWRLLSLDVSRHPRTRSCAGELVVANPRLVAASRWERVREGCLSVPGLTGEVSRATRITVRGEHPGSGTPVTVHADAFEARCLQHQLDHLDGVLFLDRVVGARAVHRTGRGSGATGDMTSYARVFRYV</sequence>
<dbReference type="Pfam" id="PF01327">
    <property type="entry name" value="Pep_deformylase"/>
    <property type="match status" value="1"/>
</dbReference>
<feature type="binding site" evidence="7">
    <location>
        <position position="164"/>
    </location>
    <ligand>
        <name>Fe cation</name>
        <dbReference type="ChEBI" id="CHEBI:24875"/>
    </ligand>
</feature>
<dbReference type="PANTHER" id="PTHR10458">
    <property type="entry name" value="PEPTIDE DEFORMYLASE"/>
    <property type="match status" value="1"/>
</dbReference>
<comment type="caution">
    <text evidence="8">The sequence shown here is derived from an EMBL/GenBank/DDBJ whole genome shotgun (WGS) entry which is preliminary data.</text>
</comment>
<comment type="function">
    <text evidence="6">Removes the formyl group from the N-terminal Met of newly synthesized proteins.</text>
</comment>
<dbReference type="HAMAP" id="MF_00163">
    <property type="entry name" value="Pep_deformylase"/>
    <property type="match status" value="1"/>
</dbReference>
<evidence type="ECO:0000256" key="1">
    <source>
        <dbReference type="ARBA" id="ARBA00010759"/>
    </source>
</evidence>
<comment type="caution">
    <text evidence="7">Lacks conserved residue(s) required for the propagation of feature annotation.</text>
</comment>
<keyword evidence="4" id="KW-0648">Protein biosynthesis</keyword>
<keyword evidence="5 7" id="KW-0408">Iron</keyword>
<protein>
    <recommendedName>
        <fullName evidence="7">Peptide deformylase-like</fullName>
    </recommendedName>
    <alternativeName>
        <fullName evidence="7">Polypeptide deformylase-like</fullName>
    </alternativeName>
</protein>
<evidence type="ECO:0000256" key="5">
    <source>
        <dbReference type="ARBA" id="ARBA00023004"/>
    </source>
</evidence>
<gene>
    <name evidence="8" type="ORF">FHS22_002012</name>
</gene>